<name>A0ABT4SLS7_9ACTN</name>
<keyword evidence="3" id="KW-1185">Reference proteome</keyword>
<dbReference type="Gene3D" id="1.20.1290.10">
    <property type="entry name" value="AhpD-like"/>
    <property type="match status" value="1"/>
</dbReference>
<dbReference type="Proteomes" id="UP001144036">
    <property type="component" value="Unassembled WGS sequence"/>
</dbReference>
<dbReference type="EMBL" id="JAPNNL010000198">
    <property type="protein sequence ID" value="MDA0638035.1"/>
    <property type="molecule type" value="Genomic_DNA"/>
</dbReference>
<evidence type="ECO:0000259" key="1">
    <source>
        <dbReference type="Pfam" id="PF02627"/>
    </source>
</evidence>
<dbReference type="PANTHER" id="PTHR34846">
    <property type="entry name" value="4-CARBOXYMUCONOLACTONE DECARBOXYLASE FAMILY PROTEIN (AFU_ORTHOLOGUE AFUA_6G11590)"/>
    <property type="match status" value="1"/>
</dbReference>
<dbReference type="RefSeq" id="WP_270158958.1">
    <property type="nucleotide sequence ID" value="NZ_JAPNNL010000198.1"/>
</dbReference>
<organism evidence="2 3">
    <name type="scientific">Nonomuraea corallina</name>
    <dbReference type="NCBI Taxonomy" id="2989783"/>
    <lineage>
        <taxon>Bacteria</taxon>
        <taxon>Bacillati</taxon>
        <taxon>Actinomycetota</taxon>
        <taxon>Actinomycetes</taxon>
        <taxon>Streptosporangiales</taxon>
        <taxon>Streptosporangiaceae</taxon>
        <taxon>Nonomuraea</taxon>
    </lineage>
</organism>
<dbReference type="PANTHER" id="PTHR34846:SF11">
    <property type="entry name" value="4-CARBOXYMUCONOLACTONE DECARBOXYLASE FAMILY PROTEIN (AFU_ORTHOLOGUE AFUA_6G11590)"/>
    <property type="match status" value="1"/>
</dbReference>
<feature type="domain" description="Carboxymuconolactone decarboxylase-like" evidence="1">
    <location>
        <begin position="50"/>
        <end position="132"/>
    </location>
</feature>
<protein>
    <submittedName>
        <fullName evidence="2">Carboxymuconolactone decarboxylase family protein</fullName>
    </submittedName>
</protein>
<gene>
    <name evidence="2" type="ORF">OUY22_31895</name>
</gene>
<dbReference type="SUPFAM" id="SSF69118">
    <property type="entry name" value="AhpD-like"/>
    <property type="match status" value="1"/>
</dbReference>
<dbReference type="InterPro" id="IPR029032">
    <property type="entry name" value="AhpD-like"/>
</dbReference>
<reference evidence="2" key="1">
    <citation type="submission" date="2022-11" db="EMBL/GenBank/DDBJ databases">
        <title>Nonomuraea corallina sp. nov., a new species of the genus Nonomuraea isolated from sea side sediment in Thai sea.</title>
        <authorList>
            <person name="Ngamcharungchit C."/>
            <person name="Matsumoto A."/>
            <person name="Suriyachadkun C."/>
            <person name="Panbangred W."/>
            <person name="Inahashi Y."/>
            <person name="Intra B."/>
        </authorList>
    </citation>
    <scope>NUCLEOTIDE SEQUENCE</scope>
    <source>
        <strain evidence="2">MCN248</strain>
    </source>
</reference>
<dbReference type="Pfam" id="PF02627">
    <property type="entry name" value="CMD"/>
    <property type="match status" value="1"/>
</dbReference>
<comment type="caution">
    <text evidence="2">The sequence shown here is derived from an EMBL/GenBank/DDBJ whole genome shotgun (WGS) entry which is preliminary data.</text>
</comment>
<proteinExistence type="predicted"/>
<accession>A0ABT4SLS7</accession>
<dbReference type="InterPro" id="IPR003779">
    <property type="entry name" value="CMD-like"/>
</dbReference>
<sequence length="175" mass="19090">MKRLRPMPPDQLDPAARALYDRVNAGPRGASMLDEQGALIGPFNAMLLSPALGDPLQELGAAIRYRSSLSDRCRELAILTVAAHWSSAFELQVHEKIASGLGFTESQLGAVRTGEPLSLDDPQEAAVLRVTRALVTKGDLDDEEYALLPEPVIFELTTLTGYYATLALQLRVFRV</sequence>
<evidence type="ECO:0000313" key="2">
    <source>
        <dbReference type="EMBL" id="MDA0638035.1"/>
    </source>
</evidence>
<evidence type="ECO:0000313" key="3">
    <source>
        <dbReference type="Proteomes" id="UP001144036"/>
    </source>
</evidence>